<evidence type="ECO:0000313" key="2">
    <source>
        <dbReference type="Proteomes" id="UP001180973"/>
    </source>
</evidence>
<organism evidence="1 2">
    <name type="scientific">Micromonospora reichwaldensis</name>
    <dbReference type="NCBI Taxonomy" id="3075516"/>
    <lineage>
        <taxon>Bacteria</taxon>
        <taxon>Bacillati</taxon>
        <taxon>Actinomycetota</taxon>
        <taxon>Actinomycetes</taxon>
        <taxon>Micromonosporales</taxon>
        <taxon>Micromonosporaceae</taxon>
        <taxon>Micromonospora</taxon>
    </lineage>
</organism>
<dbReference type="RefSeq" id="WP_311411432.1">
    <property type="nucleotide sequence ID" value="NZ_JAVRFL010000009.1"/>
</dbReference>
<protein>
    <recommendedName>
        <fullName evidence="3">SMI1/KNR4 family protein</fullName>
    </recommendedName>
</protein>
<accession>A0ABU2WTJ7</accession>
<keyword evidence="2" id="KW-1185">Reference proteome</keyword>
<dbReference type="Proteomes" id="UP001180973">
    <property type="component" value="Unassembled WGS sequence"/>
</dbReference>
<reference evidence="1" key="1">
    <citation type="submission" date="2023-09" db="EMBL/GenBank/DDBJ databases">
        <title>30 novel species of actinomycetes from the DSMZ collection.</title>
        <authorList>
            <person name="Nouioui I."/>
        </authorList>
    </citation>
    <scope>NUCLEOTIDE SEQUENCE</scope>
    <source>
        <strain evidence="1">DSM 115977</strain>
    </source>
</reference>
<gene>
    <name evidence="1" type="ORF">RM555_09670</name>
</gene>
<evidence type="ECO:0000313" key="1">
    <source>
        <dbReference type="EMBL" id="MDT0529258.1"/>
    </source>
</evidence>
<evidence type="ECO:0008006" key="3">
    <source>
        <dbReference type="Google" id="ProtNLM"/>
    </source>
</evidence>
<comment type="caution">
    <text evidence="1">The sequence shown here is derived from an EMBL/GenBank/DDBJ whole genome shotgun (WGS) entry which is preliminary data.</text>
</comment>
<sequence length="134" mass="14759">MIVDGLPLPVALVQLIAQGRWVAPADEGRYLDVFGEPPVMPAFLPTERMHRNSRWINKIDHDYRQFYVGSPTPGTPPGDVDPELSLLICDLGPDQPVSLDFRPSLASPSVIYLGEPGWTEVASTIEVFAMKMGL</sequence>
<name>A0ABU2WTJ7_9ACTN</name>
<dbReference type="EMBL" id="JAVRFL010000009">
    <property type="protein sequence ID" value="MDT0529258.1"/>
    <property type="molecule type" value="Genomic_DNA"/>
</dbReference>
<proteinExistence type="predicted"/>